<protein>
    <submittedName>
        <fullName evidence="1">Uncharacterized protein</fullName>
    </submittedName>
</protein>
<dbReference type="InterPro" id="IPR029063">
    <property type="entry name" value="SAM-dependent_MTases_sf"/>
</dbReference>
<comment type="caution">
    <text evidence="1">The sequence shown here is derived from an EMBL/GenBank/DDBJ whole genome shotgun (WGS) entry which is preliminary data.</text>
</comment>
<evidence type="ECO:0000313" key="1">
    <source>
        <dbReference type="EMBL" id="GAJ14269.1"/>
    </source>
</evidence>
<dbReference type="AlphaFoldDB" id="X1U9V6"/>
<dbReference type="Gene3D" id="3.40.50.150">
    <property type="entry name" value="Vaccinia Virus protein VP39"/>
    <property type="match status" value="1"/>
</dbReference>
<dbReference type="EMBL" id="BARW01027256">
    <property type="protein sequence ID" value="GAJ14269.1"/>
    <property type="molecule type" value="Genomic_DNA"/>
</dbReference>
<accession>X1U9V6</accession>
<proteinExistence type="predicted"/>
<feature type="non-terminal residue" evidence="1">
    <location>
        <position position="1"/>
    </location>
</feature>
<gene>
    <name evidence="1" type="ORF">S12H4_44257</name>
</gene>
<reference evidence="1" key="1">
    <citation type="journal article" date="2014" name="Front. Microbiol.">
        <title>High frequency of phylogenetically diverse reductive dehalogenase-homologous genes in deep subseafloor sedimentary metagenomes.</title>
        <authorList>
            <person name="Kawai M."/>
            <person name="Futagami T."/>
            <person name="Toyoda A."/>
            <person name="Takaki Y."/>
            <person name="Nishi S."/>
            <person name="Hori S."/>
            <person name="Arai W."/>
            <person name="Tsubouchi T."/>
            <person name="Morono Y."/>
            <person name="Uchiyama I."/>
            <person name="Ito T."/>
            <person name="Fujiyama A."/>
            <person name="Inagaki F."/>
            <person name="Takami H."/>
        </authorList>
    </citation>
    <scope>NUCLEOTIDE SEQUENCE</scope>
    <source>
        <strain evidence="1">Expedition CK06-06</strain>
    </source>
</reference>
<sequence length="123" mass="14671">DDVYSLNRIQNNFSAGFAGFWWSHVLKSKLKRFLTLFQSKLQSDALVVFIDNRRVKRSSTPIIRIDNDGNTYQIRKLEDGREYEVLKNFPTKQEILETLGNKIKNFKMELLKYFWLVSYNIQE</sequence>
<organism evidence="1">
    <name type="scientific">marine sediment metagenome</name>
    <dbReference type="NCBI Taxonomy" id="412755"/>
    <lineage>
        <taxon>unclassified sequences</taxon>
        <taxon>metagenomes</taxon>
        <taxon>ecological metagenomes</taxon>
    </lineage>
</organism>
<name>X1U9V6_9ZZZZ</name>